<reference evidence="2" key="1">
    <citation type="submission" date="2014-11" db="EMBL/GenBank/DDBJ databases">
        <authorList>
            <person name="Otto D Thomas"/>
            <person name="Naeem Raeece"/>
        </authorList>
    </citation>
    <scope>NUCLEOTIDE SEQUENCE</scope>
</reference>
<feature type="compositionally biased region" description="Basic and acidic residues" evidence="1">
    <location>
        <begin position="94"/>
        <end position="103"/>
    </location>
</feature>
<dbReference type="AlphaFoldDB" id="A0A0G4HK59"/>
<proteinExistence type="predicted"/>
<feature type="region of interest" description="Disordered" evidence="1">
    <location>
        <begin position="1"/>
        <end position="34"/>
    </location>
</feature>
<organism evidence="2">
    <name type="scientific">Chromera velia CCMP2878</name>
    <dbReference type="NCBI Taxonomy" id="1169474"/>
    <lineage>
        <taxon>Eukaryota</taxon>
        <taxon>Sar</taxon>
        <taxon>Alveolata</taxon>
        <taxon>Colpodellida</taxon>
        <taxon>Chromeraceae</taxon>
        <taxon>Chromera</taxon>
    </lineage>
</organism>
<sequence>MWEGHQSGRYGGYGRLRCDEHNGEGKGGKQRRLEWERMNDGSVDCTLGTSQGEYLVQPTKDTPAVHERLCLPGLLRDEAVRKEARETMGGGGTNREKERERKRERMRKNPQTPPY</sequence>
<dbReference type="VEuPathDB" id="CryptoDB:Cvel_7190"/>
<evidence type="ECO:0000256" key="1">
    <source>
        <dbReference type="SAM" id="MobiDB-lite"/>
    </source>
</evidence>
<protein>
    <submittedName>
        <fullName evidence="2">Uncharacterized protein</fullName>
    </submittedName>
</protein>
<feature type="region of interest" description="Disordered" evidence="1">
    <location>
        <begin position="77"/>
        <end position="115"/>
    </location>
</feature>
<feature type="compositionally biased region" description="Basic and acidic residues" evidence="1">
    <location>
        <begin position="77"/>
        <end position="86"/>
    </location>
</feature>
<name>A0A0G4HK59_9ALVE</name>
<evidence type="ECO:0000313" key="2">
    <source>
        <dbReference type="EMBL" id="CEM44479.1"/>
    </source>
</evidence>
<dbReference type="EMBL" id="CDMZ01002937">
    <property type="protein sequence ID" value="CEM44479.1"/>
    <property type="molecule type" value="Genomic_DNA"/>
</dbReference>
<gene>
    <name evidence="2" type="ORF">Cvel_7190</name>
</gene>
<feature type="compositionally biased region" description="Basic and acidic residues" evidence="1">
    <location>
        <begin position="16"/>
        <end position="34"/>
    </location>
</feature>
<accession>A0A0G4HK59</accession>